<organism evidence="2 3">
    <name type="scientific">Phaeocystidibacter marisrubri</name>
    <dbReference type="NCBI Taxonomy" id="1577780"/>
    <lineage>
        <taxon>Bacteria</taxon>
        <taxon>Pseudomonadati</taxon>
        <taxon>Bacteroidota</taxon>
        <taxon>Flavobacteriia</taxon>
        <taxon>Flavobacteriales</taxon>
        <taxon>Phaeocystidibacteraceae</taxon>
        <taxon>Phaeocystidibacter</taxon>
    </lineage>
</organism>
<dbReference type="Proteomes" id="UP000484164">
    <property type="component" value="Unassembled WGS sequence"/>
</dbReference>
<dbReference type="EMBL" id="WBVQ01000001">
    <property type="protein sequence ID" value="KAB2817559.1"/>
    <property type="molecule type" value="Genomic_DNA"/>
</dbReference>
<keyword evidence="1" id="KW-0472">Membrane</keyword>
<accession>A0A6L3ZIY5</accession>
<dbReference type="RefSeq" id="WP_151692191.1">
    <property type="nucleotide sequence ID" value="NZ_BMGX01000002.1"/>
</dbReference>
<dbReference type="AlphaFoldDB" id="A0A6L3ZIY5"/>
<evidence type="ECO:0000313" key="2">
    <source>
        <dbReference type="EMBL" id="KAB2817559.1"/>
    </source>
</evidence>
<dbReference type="OrthoDB" id="1448297at2"/>
<proteinExistence type="predicted"/>
<keyword evidence="1" id="KW-1133">Transmembrane helix</keyword>
<protein>
    <submittedName>
        <fullName evidence="2">Uncharacterized protein</fullName>
    </submittedName>
</protein>
<feature type="transmembrane region" description="Helical" evidence="1">
    <location>
        <begin position="88"/>
        <end position="114"/>
    </location>
</feature>
<evidence type="ECO:0000256" key="1">
    <source>
        <dbReference type="SAM" id="Phobius"/>
    </source>
</evidence>
<keyword evidence="1" id="KW-0812">Transmembrane</keyword>
<evidence type="ECO:0000313" key="3">
    <source>
        <dbReference type="Proteomes" id="UP000484164"/>
    </source>
</evidence>
<keyword evidence="3" id="KW-1185">Reference proteome</keyword>
<gene>
    <name evidence="2" type="ORF">F8C82_03935</name>
</gene>
<name>A0A6L3ZIY5_9FLAO</name>
<sequence>MTIVFLFAVLILALNFLPGLWKERLVGVEKYIWVLWLGLSLIYILLVFGMLHLKVEPRGAYTKQVVSLMLAALTVIIFATLRNTWKKIGFIAIALPLLFIQAIIFPVGVTTLSLPISNNRSVELLSGGFIACGESIRVVEYKYLLFKKEVFENSSLCLTGVDKLELGDAEGEVLIYHSGEFDVENPYRYLLPSTLAQPL</sequence>
<feature type="transmembrane region" description="Helical" evidence="1">
    <location>
        <begin position="32"/>
        <end position="53"/>
    </location>
</feature>
<comment type="caution">
    <text evidence="2">The sequence shown here is derived from an EMBL/GenBank/DDBJ whole genome shotgun (WGS) entry which is preliminary data.</text>
</comment>
<reference evidence="2 3" key="1">
    <citation type="submission" date="2019-10" db="EMBL/GenBank/DDBJ databases">
        <title>Genome sequence of Phaeocystidibacter marisrubri JCM30614 (type strain).</title>
        <authorList>
            <person name="Bowman J.P."/>
        </authorList>
    </citation>
    <scope>NUCLEOTIDE SEQUENCE [LARGE SCALE GENOMIC DNA]</scope>
    <source>
        <strain evidence="2 3">JCM 30614</strain>
    </source>
</reference>
<feature type="transmembrane region" description="Helical" evidence="1">
    <location>
        <begin position="65"/>
        <end position="82"/>
    </location>
</feature>